<keyword evidence="3" id="KW-0378">Hydrolase</keyword>
<dbReference type="STRING" id="400682.A0A1X7VX12"/>
<dbReference type="Proteomes" id="UP000007879">
    <property type="component" value="Unassembled WGS sequence"/>
</dbReference>
<protein>
    <recommendedName>
        <fullName evidence="2">protein-tyrosine-phosphatase</fullName>
        <ecNumber evidence="2">3.1.3.48</ecNumber>
    </recommendedName>
</protein>
<dbReference type="EnsemblMetazoa" id="XM_011411730.2">
    <property type="protein sequence ID" value="XP_011410032.1"/>
    <property type="gene ID" value="LOC105316661"/>
</dbReference>
<evidence type="ECO:0000256" key="5">
    <source>
        <dbReference type="SAM" id="MobiDB-lite"/>
    </source>
</evidence>
<dbReference type="Pfam" id="PF00782">
    <property type="entry name" value="DSPc"/>
    <property type="match status" value="1"/>
</dbReference>
<feature type="domain" description="Tyrosine specific protein phosphatases" evidence="7">
    <location>
        <begin position="148"/>
        <end position="210"/>
    </location>
</feature>
<dbReference type="EC" id="3.1.3.48" evidence="2"/>
<reference evidence="9" key="1">
    <citation type="journal article" date="2010" name="Nature">
        <title>The Amphimedon queenslandica genome and the evolution of animal complexity.</title>
        <authorList>
            <person name="Srivastava M."/>
            <person name="Simakov O."/>
            <person name="Chapman J."/>
            <person name="Fahey B."/>
            <person name="Gauthier M.E."/>
            <person name="Mitros T."/>
            <person name="Richards G.S."/>
            <person name="Conaco C."/>
            <person name="Dacre M."/>
            <person name="Hellsten U."/>
            <person name="Larroux C."/>
            <person name="Putnam N.H."/>
            <person name="Stanke M."/>
            <person name="Adamska M."/>
            <person name="Darling A."/>
            <person name="Degnan S.M."/>
            <person name="Oakley T.H."/>
            <person name="Plachetzki D.C."/>
            <person name="Zhai Y."/>
            <person name="Adamski M."/>
            <person name="Calcino A."/>
            <person name="Cummins S.F."/>
            <person name="Goodstein D.M."/>
            <person name="Harris C."/>
            <person name="Jackson D.J."/>
            <person name="Leys S.P."/>
            <person name="Shu S."/>
            <person name="Woodcroft B.J."/>
            <person name="Vervoort M."/>
            <person name="Kosik K.S."/>
            <person name="Manning G."/>
            <person name="Degnan B.M."/>
            <person name="Rokhsar D.S."/>
        </authorList>
    </citation>
    <scope>NUCLEOTIDE SEQUENCE [LARGE SCALE GENOMIC DNA]</scope>
</reference>
<evidence type="ECO:0000313" key="9">
    <source>
        <dbReference type="Proteomes" id="UP000007879"/>
    </source>
</evidence>
<keyword evidence="9" id="KW-1185">Reference proteome</keyword>
<keyword evidence="4" id="KW-0904">Protein phosphatase</keyword>
<dbReference type="CDD" id="cd14498">
    <property type="entry name" value="DSP"/>
    <property type="match status" value="1"/>
</dbReference>
<dbReference type="OrthoDB" id="285418at2759"/>
<gene>
    <name evidence="8" type="primary">105316661</name>
</gene>
<dbReference type="SUPFAM" id="SSF52799">
    <property type="entry name" value="(Phosphotyrosine protein) phosphatases II"/>
    <property type="match status" value="1"/>
</dbReference>
<dbReference type="Gene3D" id="3.90.190.10">
    <property type="entry name" value="Protein tyrosine phosphatase superfamily"/>
    <property type="match status" value="1"/>
</dbReference>
<dbReference type="PROSITE" id="PS50054">
    <property type="entry name" value="TYR_PHOSPHATASE_DUAL"/>
    <property type="match status" value="1"/>
</dbReference>
<dbReference type="SMART" id="SM00195">
    <property type="entry name" value="DSPc"/>
    <property type="match status" value="1"/>
</dbReference>
<evidence type="ECO:0000256" key="4">
    <source>
        <dbReference type="ARBA" id="ARBA00022912"/>
    </source>
</evidence>
<dbReference type="InterPro" id="IPR029021">
    <property type="entry name" value="Prot-tyrosine_phosphatase-like"/>
</dbReference>
<dbReference type="PROSITE" id="PS50056">
    <property type="entry name" value="TYR_PHOSPHATASE_2"/>
    <property type="match status" value="1"/>
</dbReference>
<comment type="similarity">
    <text evidence="1">Belongs to the protein-tyrosine phosphatase family. Non-receptor class dual specificity subfamily.</text>
</comment>
<accession>A0A1X7VX12</accession>
<dbReference type="InterPro" id="IPR020422">
    <property type="entry name" value="TYR_PHOSPHATASE_DUAL_dom"/>
</dbReference>
<dbReference type="InterPro" id="IPR000340">
    <property type="entry name" value="Dual-sp_phosphatase_cat-dom"/>
</dbReference>
<evidence type="ECO:0000256" key="2">
    <source>
        <dbReference type="ARBA" id="ARBA00013064"/>
    </source>
</evidence>
<dbReference type="GO" id="GO:0043409">
    <property type="term" value="P:negative regulation of MAPK cascade"/>
    <property type="evidence" value="ECO:0007669"/>
    <property type="project" value="TreeGrafter"/>
</dbReference>
<evidence type="ECO:0000256" key="1">
    <source>
        <dbReference type="ARBA" id="ARBA00008601"/>
    </source>
</evidence>
<reference evidence="8" key="2">
    <citation type="submission" date="2017-05" db="UniProtKB">
        <authorList>
            <consortium name="EnsemblMetazoa"/>
        </authorList>
    </citation>
    <scope>IDENTIFICATION</scope>
</reference>
<dbReference type="eggNOG" id="KOG1716">
    <property type="taxonomic scope" value="Eukaryota"/>
</dbReference>
<evidence type="ECO:0000259" key="7">
    <source>
        <dbReference type="PROSITE" id="PS50056"/>
    </source>
</evidence>
<dbReference type="KEGG" id="aqu:105316661"/>
<sequence length="242" mass="27017">MGARSSRKAQEEKNGGEHSNGVATETTKASGEEEEAVAAEESKDTVVTLRNHGSKNGVGGARGSRTSRDSRLSKHTSFYEMVDASEINTYLLIGNQPSVENTEFLSRKRILFVLNLSNSPVPVTRDGIEYKSVKLEDDDEEDLLGVLQDCLDFLHKAKKKCESNKGSRVLVYSYFGLSRSASVCVAHLMKEEGWTLEKSWNHLKAQHPSAKPNDGFLLQLLEYEGKLYNGKISMRMQDFHTR</sequence>
<dbReference type="InParanoid" id="A0A1X7VX12"/>
<dbReference type="EnsemblMetazoa" id="Aqu2.1.43948_001">
    <property type="protein sequence ID" value="Aqu2.1.43948_001"/>
    <property type="gene ID" value="Aqu2.1.43948"/>
</dbReference>
<dbReference type="InterPro" id="IPR000387">
    <property type="entry name" value="Tyr_Pase_dom"/>
</dbReference>
<dbReference type="GO" id="GO:0004725">
    <property type="term" value="F:protein tyrosine phosphatase activity"/>
    <property type="evidence" value="ECO:0007669"/>
    <property type="project" value="UniProtKB-EC"/>
</dbReference>
<name>A0A1X7VX12_AMPQE</name>
<dbReference type="PANTHER" id="PTHR10159">
    <property type="entry name" value="DUAL SPECIFICITY PROTEIN PHOSPHATASE"/>
    <property type="match status" value="1"/>
</dbReference>
<proteinExistence type="inferred from homology"/>
<dbReference type="PANTHER" id="PTHR10159:SF519">
    <property type="entry name" value="DUAL SPECIFICITY PROTEIN PHOSPHATASE MPK3"/>
    <property type="match status" value="1"/>
</dbReference>
<organism evidence="8">
    <name type="scientific">Amphimedon queenslandica</name>
    <name type="common">Sponge</name>
    <dbReference type="NCBI Taxonomy" id="400682"/>
    <lineage>
        <taxon>Eukaryota</taxon>
        <taxon>Metazoa</taxon>
        <taxon>Porifera</taxon>
        <taxon>Demospongiae</taxon>
        <taxon>Heteroscleromorpha</taxon>
        <taxon>Haplosclerida</taxon>
        <taxon>Niphatidae</taxon>
        <taxon>Amphimedon</taxon>
    </lineage>
</organism>
<evidence type="ECO:0000256" key="3">
    <source>
        <dbReference type="ARBA" id="ARBA00022801"/>
    </source>
</evidence>
<feature type="region of interest" description="Disordered" evidence="5">
    <location>
        <begin position="1"/>
        <end position="72"/>
    </location>
</feature>
<dbReference type="GO" id="GO:0005737">
    <property type="term" value="C:cytoplasm"/>
    <property type="evidence" value="ECO:0007669"/>
    <property type="project" value="TreeGrafter"/>
</dbReference>
<dbReference type="AlphaFoldDB" id="A0A1X7VX12"/>
<evidence type="ECO:0000313" key="8">
    <source>
        <dbReference type="EnsemblMetazoa" id="Aqu2.1.43948_001"/>
    </source>
</evidence>
<feature type="domain" description="Tyrosine-protein phosphatase" evidence="6">
    <location>
        <begin position="83"/>
        <end position="229"/>
    </location>
</feature>
<evidence type="ECO:0000259" key="6">
    <source>
        <dbReference type="PROSITE" id="PS50054"/>
    </source>
</evidence>